<evidence type="ECO:0000256" key="9">
    <source>
        <dbReference type="ARBA" id="ARBA00029829"/>
    </source>
</evidence>
<dbReference type="RefSeq" id="WP_103459218.1">
    <property type="nucleotide sequence ID" value="NZ_PPXD01000001.1"/>
</dbReference>
<name>A0A2S3ZN43_9MICO</name>
<feature type="compositionally biased region" description="Low complexity" evidence="11">
    <location>
        <begin position="103"/>
        <end position="114"/>
    </location>
</feature>
<keyword evidence="5 12" id="KW-1133">Transmembrane helix</keyword>
<gene>
    <name evidence="14" type="ORF">C3B61_01085</name>
</gene>
<feature type="transmembrane region" description="Helical" evidence="12">
    <location>
        <begin position="167"/>
        <end position="191"/>
    </location>
</feature>
<dbReference type="PANTHER" id="PTHR37461:SF1">
    <property type="entry name" value="ANTI-SIGMA-K FACTOR RSKA"/>
    <property type="match status" value="1"/>
</dbReference>
<evidence type="ECO:0000256" key="5">
    <source>
        <dbReference type="ARBA" id="ARBA00022989"/>
    </source>
</evidence>
<reference evidence="14 15" key="1">
    <citation type="submission" date="2018-01" db="EMBL/GenBank/DDBJ databases">
        <title>Cryobacterium sp. nov., from glaciers in China.</title>
        <authorList>
            <person name="Liu Q."/>
            <person name="Xin Y.-H."/>
        </authorList>
    </citation>
    <scope>NUCLEOTIDE SEQUENCE [LARGE SCALE GENOMIC DNA]</scope>
    <source>
        <strain evidence="14 15">TMN-42</strain>
    </source>
</reference>
<dbReference type="EMBL" id="PPXD01000001">
    <property type="protein sequence ID" value="POH70238.1"/>
    <property type="molecule type" value="Genomic_DNA"/>
</dbReference>
<dbReference type="PANTHER" id="PTHR37461">
    <property type="entry name" value="ANTI-SIGMA-K FACTOR RSKA"/>
    <property type="match status" value="1"/>
</dbReference>
<evidence type="ECO:0000313" key="14">
    <source>
        <dbReference type="EMBL" id="POH70238.1"/>
    </source>
</evidence>
<evidence type="ECO:0000256" key="12">
    <source>
        <dbReference type="SAM" id="Phobius"/>
    </source>
</evidence>
<dbReference type="AlphaFoldDB" id="A0A2S3ZN43"/>
<evidence type="ECO:0000256" key="1">
    <source>
        <dbReference type="ARBA" id="ARBA00004167"/>
    </source>
</evidence>
<evidence type="ECO:0000256" key="3">
    <source>
        <dbReference type="ARBA" id="ARBA00022475"/>
    </source>
</evidence>
<protein>
    <recommendedName>
        <fullName evidence="10">Regulator of SigK</fullName>
    </recommendedName>
    <alternativeName>
        <fullName evidence="9">Sigma-K anti-sigma factor RskA</fullName>
    </alternativeName>
</protein>
<keyword evidence="8" id="KW-0804">Transcription</keyword>
<comment type="subcellular location">
    <subcellularLocation>
        <location evidence="2">Cell membrane</location>
    </subcellularLocation>
    <subcellularLocation>
        <location evidence="1">Membrane</location>
        <topology evidence="1">Single-pass membrane protein</topology>
    </subcellularLocation>
</comment>
<accession>A0A2S3ZN43</accession>
<dbReference type="InterPro" id="IPR051474">
    <property type="entry name" value="Anti-sigma-K/W_factor"/>
</dbReference>
<keyword evidence="6" id="KW-0805">Transcription regulation</keyword>
<evidence type="ECO:0000256" key="4">
    <source>
        <dbReference type="ARBA" id="ARBA00022692"/>
    </source>
</evidence>
<feature type="region of interest" description="Disordered" evidence="11">
    <location>
        <begin position="90"/>
        <end position="131"/>
    </location>
</feature>
<evidence type="ECO:0000256" key="8">
    <source>
        <dbReference type="ARBA" id="ARBA00023163"/>
    </source>
</evidence>
<dbReference type="GO" id="GO:0006417">
    <property type="term" value="P:regulation of translation"/>
    <property type="evidence" value="ECO:0007669"/>
    <property type="project" value="TreeGrafter"/>
</dbReference>
<dbReference type="InterPro" id="IPR018764">
    <property type="entry name" value="RskA_C"/>
</dbReference>
<feature type="region of interest" description="Disordered" evidence="11">
    <location>
        <begin position="1"/>
        <end position="23"/>
    </location>
</feature>
<dbReference type="Pfam" id="PF10099">
    <property type="entry name" value="RskA_C"/>
    <property type="match status" value="1"/>
</dbReference>
<dbReference type="InterPro" id="IPR041916">
    <property type="entry name" value="Anti_sigma_zinc_sf"/>
</dbReference>
<dbReference type="GO" id="GO:0016989">
    <property type="term" value="F:sigma factor antagonist activity"/>
    <property type="evidence" value="ECO:0007669"/>
    <property type="project" value="TreeGrafter"/>
</dbReference>
<dbReference type="Proteomes" id="UP000237340">
    <property type="component" value="Unassembled WGS sequence"/>
</dbReference>
<evidence type="ECO:0000256" key="6">
    <source>
        <dbReference type="ARBA" id="ARBA00023015"/>
    </source>
</evidence>
<organism evidence="14 15">
    <name type="scientific">Cryobacterium zongtaii</name>
    <dbReference type="NCBI Taxonomy" id="1259217"/>
    <lineage>
        <taxon>Bacteria</taxon>
        <taxon>Bacillati</taxon>
        <taxon>Actinomycetota</taxon>
        <taxon>Actinomycetes</taxon>
        <taxon>Micrococcales</taxon>
        <taxon>Microbacteriaceae</taxon>
        <taxon>Cryobacterium</taxon>
    </lineage>
</organism>
<dbReference type="GO" id="GO:0005886">
    <property type="term" value="C:plasma membrane"/>
    <property type="evidence" value="ECO:0007669"/>
    <property type="project" value="UniProtKB-SubCell"/>
</dbReference>
<keyword evidence="15" id="KW-1185">Reference proteome</keyword>
<keyword evidence="3" id="KW-1003">Cell membrane</keyword>
<proteinExistence type="predicted"/>
<evidence type="ECO:0000256" key="2">
    <source>
        <dbReference type="ARBA" id="ARBA00004236"/>
    </source>
</evidence>
<keyword evidence="4 12" id="KW-0812">Transmembrane</keyword>
<evidence type="ECO:0000259" key="13">
    <source>
        <dbReference type="Pfam" id="PF10099"/>
    </source>
</evidence>
<feature type="domain" description="Anti-sigma K factor RskA C-terminal" evidence="13">
    <location>
        <begin position="171"/>
        <end position="311"/>
    </location>
</feature>
<evidence type="ECO:0000256" key="11">
    <source>
        <dbReference type="SAM" id="MobiDB-lite"/>
    </source>
</evidence>
<evidence type="ECO:0000256" key="7">
    <source>
        <dbReference type="ARBA" id="ARBA00023136"/>
    </source>
</evidence>
<comment type="caution">
    <text evidence="14">The sequence shown here is derived from an EMBL/GenBank/DDBJ whole genome shotgun (WGS) entry which is preliminary data.</text>
</comment>
<dbReference type="Gene3D" id="1.10.10.1320">
    <property type="entry name" value="Anti-sigma factor, zinc-finger domain"/>
    <property type="match status" value="1"/>
</dbReference>
<evidence type="ECO:0000313" key="15">
    <source>
        <dbReference type="Proteomes" id="UP000237340"/>
    </source>
</evidence>
<evidence type="ECO:0000256" key="10">
    <source>
        <dbReference type="ARBA" id="ARBA00030803"/>
    </source>
</evidence>
<keyword evidence="7 12" id="KW-0472">Membrane</keyword>
<sequence length="316" mass="31535">MSDTDKPDTDLTGNGPTNNPADLAGAYALHALSADEAAEYERYLAQSEQARIEAAELSDTAVALGLSVAPVQPSSALKAGLMAQLASTPQLSPLPPAADSVTPDEPTATTDAPPAAIPIGSGSARAVPGAASTSASSADKFAAGKGSAAAPGSAAERAQRRWFQRPAGYLVAAAAAAALFVGGTFAGQALYGDPSQDFAQEQAASLAEINAASDSQRASTKTADGQDATLVWSGELGLSAIIVDDLPALGDDQDYQLWYIGTAGPVPAGTFDSDGSGTAWRVLDGTMSAGDAVGVTVEPSGGSEQPTSDPIVAIQS</sequence>
<feature type="compositionally biased region" description="Polar residues" evidence="11">
    <location>
        <begin position="11"/>
        <end position="20"/>
    </location>
</feature>